<evidence type="ECO:0000313" key="11">
    <source>
        <dbReference type="Proteomes" id="UP000494165"/>
    </source>
</evidence>
<dbReference type="PANTHER" id="PTHR11467">
    <property type="entry name" value="HISTONE H1"/>
    <property type="match status" value="1"/>
</dbReference>
<dbReference type="Proteomes" id="UP000494165">
    <property type="component" value="Unassembled WGS sequence"/>
</dbReference>
<dbReference type="GO" id="GO:0005634">
    <property type="term" value="C:nucleus"/>
    <property type="evidence" value="ECO:0007669"/>
    <property type="project" value="UniProtKB-SubCell"/>
</dbReference>
<dbReference type="GO" id="GO:0045910">
    <property type="term" value="P:negative regulation of DNA recombination"/>
    <property type="evidence" value="ECO:0007669"/>
    <property type="project" value="TreeGrafter"/>
</dbReference>
<dbReference type="PANTHER" id="PTHR11467:SF20">
    <property type="entry name" value="H15 DOMAIN-CONTAINING PROTEIN-RELATED"/>
    <property type="match status" value="1"/>
</dbReference>
<proteinExistence type="inferred from homology"/>
<dbReference type="InterPro" id="IPR005818">
    <property type="entry name" value="Histone_H1/H5_H15"/>
</dbReference>
<dbReference type="SMART" id="SM00526">
    <property type="entry name" value="H15"/>
    <property type="match status" value="1"/>
</dbReference>
<evidence type="ECO:0000256" key="6">
    <source>
        <dbReference type="ARBA" id="ARBA00023242"/>
    </source>
</evidence>
<feature type="domain" description="H15" evidence="9">
    <location>
        <begin position="23"/>
        <end position="97"/>
    </location>
</feature>
<evidence type="ECO:0000256" key="3">
    <source>
        <dbReference type="ARBA" id="ARBA00004286"/>
    </source>
</evidence>
<feature type="region of interest" description="Disordered" evidence="8">
    <location>
        <begin position="101"/>
        <end position="168"/>
    </location>
</feature>
<feature type="compositionally biased region" description="Basic residues" evidence="8">
    <location>
        <begin position="134"/>
        <end position="147"/>
    </location>
</feature>
<dbReference type="GO" id="GO:0031492">
    <property type="term" value="F:nucleosomal DNA binding"/>
    <property type="evidence" value="ECO:0007669"/>
    <property type="project" value="TreeGrafter"/>
</dbReference>
<dbReference type="AlphaFoldDB" id="A0A8S1DKT0"/>
<dbReference type="GO" id="GO:0006334">
    <property type="term" value="P:nucleosome assembly"/>
    <property type="evidence" value="ECO:0007669"/>
    <property type="project" value="InterPro"/>
</dbReference>
<evidence type="ECO:0000256" key="8">
    <source>
        <dbReference type="SAM" id="MobiDB-lite"/>
    </source>
</evidence>
<dbReference type="Gene3D" id="1.10.10.10">
    <property type="entry name" value="Winged helix-like DNA-binding domain superfamily/Winged helix DNA-binding domain"/>
    <property type="match status" value="1"/>
</dbReference>
<comment type="function">
    <text evidence="1">Histones H1 are necessary for the condensation of nucleosome chains into higher-order structures.</text>
</comment>
<feature type="compositionally biased region" description="Basic residues" evidence="8">
    <location>
        <begin position="156"/>
        <end position="168"/>
    </location>
</feature>
<dbReference type="GO" id="GO:0003690">
    <property type="term" value="F:double-stranded DNA binding"/>
    <property type="evidence" value="ECO:0007669"/>
    <property type="project" value="TreeGrafter"/>
</dbReference>
<dbReference type="GO" id="GO:0000786">
    <property type="term" value="C:nucleosome"/>
    <property type="evidence" value="ECO:0007669"/>
    <property type="project" value="InterPro"/>
</dbReference>
<organism evidence="10 11">
    <name type="scientific">Cloeon dipterum</name>
    <dbReference type="NCBI Taxonomy" id="197152"/>
    <lineage>
        <taxon>Eukaryota</taxon>
        <taxon>Metazoa</taxon>
        <taxon>Ecdysozoa</taxon>
        <taxon>Arthropoda</taxon>
        <taxon>Hexapoda</taxon>
        <taxon>Insecta</taxon>
        <taxon>Pterygota</taxon>
        <taxon>Palaeoptera</taxon>
        <taxon>Ephemeroptera</taxon>
        <taxon>Pisciforma</taxon>
        <taxon>Baetidae</taxon>
        <taxon>Cloeon</taxon>
    </lineage>
</organism>
<dbReference type="InterPro" id="IPR005819">
    <property type="entry name" value="H1/H5"/>
</dbReference>
<dbReference type="InterPro" id="IPR036390">
    <property type="entry name" value="WH_DNA-bd_sf"/>
</dbReference>
<evidence type="ECO:0000256" key="7">
    <source>
        <dbReference type="RuleBase" id="RU003894"/>
    </source>
</evidence>
<name>A0A8S1DKT0_9INSE</name>
<keyword evidence="4 7" id="KW-0158">Chromosome</keyword>
<dbReference type="SUPFAM" id="SSF46785">
    <property type="entry name" value="Winged helix' DNA-binding domain"/>
    <property type="match status" value="1"/>
</dbReference>
<dbReference type="EMBL" id="CADEPI010000228">
    <property type="protein sequence ID" value="CAB3381235.1"/>
    <property type="molecule type" value="Genomic_DNA"/>
</dbReference>
<dbReference type="OrthoDB" id="10070184at2759"/>
<evidence type="ECO:0000256" key="4">
    <source>
        <dbReference type="ARBA" id="ARBA00022454"/>
    </source>
</evidence>
<dbReference type="InterPro" id="IPR036388">
    <property type="entry name" value="WH-like_DNA-bd_sf"/>
</dbReference>
<evidence type="ECO:0000313" key="10">
    <source>
        <dbReference type="EMBL" id="CAB3381235.1"/>
    </source>
</evidence>
<dbReference type="GO" id="GO:0030261">
    <property type="term" value="P:chromosome condensation"/>
    <property type="evidence" value="ECO:0007669"/>
    <property type="project" value="TreeGrafter"/>
</dbReference>
<evidence type="ECO:0000256" key="2">
    <source>
        <dbReference type="ARBA" id="ARBA00004123"/>
    </source>
</evidence>
<evidence type="ECO:0000256" key="5">
    <source>
        <dbReference type="ARBA" id="ARBA00023125"/>
    </source>
</evidence>
<accession>A0A8S1DKT0</accession>
<keyword evidence="6 7" id="KW-0539">Nucleus</keyword>
<dbReference type="CDD" id="cd00073">
    <property type="entry name" value="H15"/>
    <property type="match status" value="1"/>
</dbReference>
<protein>
    <recommendedName>
        <fullName evidence="9">H15 domain-containing protein</fullName>
    </recommendedName>
</protein>
<keyword evidence="5 7" id="KW-0238">DNA-binding</keyword>
<dbReference type="PROSITE" id="PS51504">
    <property type="entry name" value="H15"/>
    <property type="match status" value="1"/>
</dbReference>
<dbReference type="FunFam" id="1.10.10.10:FF:000140">
    <property type="entry name" value="Histone H1.0"/>
    <property type="match status" value="1"/>
</dbReference>
<gene>
    <name evidence="10" type="ORF">CLODIP_2_CD02159</name>
</gene>
<dbReference type="GO" id="GO:0030527">
    <property type="term" value="F:structural constituent of chromatin"/>
    <property type="evidence" value="ECO:0007669"/>
    <property type="project" value="InterPro"/>
</dbReference>
<dbReference type="Pfam" id="PF00538">
    <property type="entry name" value="Linker_histone"/>
    <property type="match status" value="1"/>
</dbReference>
<comment type="subcellular location">
    <subcellularLocation>
        <location evidence="3">Chromosome</location>
    </subcellularLocation>
    <subcellularLocation>
        <location evidence="2 7">Nucleus</location>
    </subcellularLocation>
</comment>
<reference evidence="10 11" key="1">
    <citation type="submission" date="2020-04" db="EMBL/GenBank/DDBJ databases">
        <authorList>
            <person name="Alioto T."/>
            <person name="Alioto T."/>
            <person name="Gomez Garrido J."/>
        </authorList>
    </citation>
    <scope>NUCLEOTIDE SEQUENCE [LARGE SCALE GENOMIC DNA]</scope>
</reference>
<evidence type="ECO:0000259" key="9">
    <source>
        <dbReference type="PROSITE" id="PS51504"/>
    </source>
</evidence>
<feature type="region of interest" description="Disordered" evidence="8">
    <location>
        <begin position="1"/>
        <end position="25"/>
    </location>
</feature>
<comment type="similarity">
    <text evidence="7">Belongs to the histone H1/H5 family.</text>
</comment>
<dbReference type="PRINTS" id="PR00624">
    <property type="entry name" value="HISTONEH5"/>
</dbReference>
<comment type="caution">
    <text evidence="10">The sequence shown here is derived from an EMBL/GenBank/DDBJ whole genome shotgun (WGS) entry which is preliminary data.</text>
</comment>
<evidence type="ECO:0000256" key="1">
    <source>
        <dbReference type="ARBA" id="ARBA00002809"/>
    </source>
</evidence>
<keyword evidence="11" id="KW-1185">Reference proteome</keyword>
<sequence length="168" mass="18570">MFDEEETVPPAAAGGSRPISAPKHPKTSVMVEEALTALDRRGGSSLYAIKGFILERYTLDMQRFASRICKFLREEVQAGRIVQMKGTGANGSFKLARKKKAAVAKKVNKPDEKTKTKKARPQDASGEAQEQLAKIKKLKTPARKRVPRVSIASLKAKSKLPKPTKRRK</sequence>